<evidence type="ECO:0000259" key="10">
    <source>
        <dbReference type="PROSITE" id="PS50263"/>
    </source>
</evidence>
<name>A0A1T4LGH4_TREPO</name>
<dbReference type="CDD" id="cd07571">
    <property type="entry name" value="ALP_N-acyl_transferase"/>
    <property type="match status" value="1"/>
</dbReference>
<evidence type="ECO:0000256" key="3">
    <source>
        <dbReference type="ARBA" id="ARBA00022475"/>
    </source>
</evidence>
<dbReference type="PANTHER" id="PTHR38686">
    <property type="entry name" value="APOLIPOPROTEIN N-ACYLTRANSFERASE"/>
    <property type="match status" value="1"/>
</dbReference>
<dbReference type="GO" id="GO:0016410">
    <property type="term" value="F:N-acyltransferase activity"/>
    <property type="evidence" value="ECO:0007669"/>
    <property type="project" value="UniProtKB-UniRule"/>
</dbReference>
<evidence type="ECO:0000256" key="6">
    <source>
        <dbReference type="ARBA" id="ARBA00022989"/>
    </source>
</evidence>
<dbReference type="Gene3D" id="3.60.110.10">
    <property type="entry name" value="Carbon-nitrogen hydrolase"/>
    <property type="match status" value="1"/>
</dbReference>
<keyword evidence="3 9" id="KW-1003">Cell membrane</keyword>
<accession>A0A1T4LGH4</accession>
<dbReference type="HAMAP" id="MF_01148">
    <property type="entry name" value="Lnt"/>
    <property type="match status" value="1"/>
</dbReference>
<evidence type="ECO:0000256" key="7">
    <source>
        <dbReference type="ARBA" id="ARBA00023136"/>
    </source>
</evidence>
<dbReference type="PROSITE" id="PS50263">
    <property type="entry name" value="CN_HYDROLASE"/>
    <property type="match status" value="1"/>
</dbReference>
<dbReference type="InterPro" id="IPR036526">
    <property type="entry name" value="C-N_Hydrolase_sf"/>
</dbReference>
<comment type="function">
    <text evidence="9">Catalyzes the phospholipid dependent N-acylation of the N-terminal cysteine of apolipoprotein, the last step in lipoprotein maturation.</text>
</comment>
<gene>
    <name evidence="9" type="primary">lnt</name>
    <name evidence="11" type="ORF">SAMN02745149_01585</name>
</gene>
<comment type="catalytic activity">
    <reaction evidence="9">
        <text>N-terminal S-1,2-diacyl-sn-glyceryl-L-cysteinyl-[lipoprotein] + a glycerophospholipid = N-acyl-S-1,2-diacyl-sn-glyceryl-L-cysteinyl-[lipoprotein] + a 2-acyl-sn-glycero-3-phospholipid + H(+)</text>
        <dbReference type="Rhea" id="RHEA:48228"/>
        <dbReference type="Rhea" id="RHEA-COMP:14681"/>
        <dbReference type="Rhea" id="RHEA-COMP:14684"/>
        <dbReference type="ChEBI" id="CHEBI:15378"/>
        <dbReference type="ChEBI" id="CHEBI:136912"/>
        <dbReference type="ChEBI" id="CHEBI:140656"/>
        <dbReference type="ChEBI" id="CHEBI:140657"/>
        <dbReference type="ChEBI" id="CHEBI:140660"/>
        <dbReference type="EC" id="2.3.1.269"/>
    </reaction>
</comment>
<keyword evidence="8 9" id="KW-0012">Acyltransferase</keyword>
<evidence type="ECO:0000256" key="9">
    <source>
        <dbReference type="HAMAP-Rule" id="MF_01148"/>
    </source>
</evidence>
<keyword evidence="11" id="KW-0449">Lipoprotein</keyword>
<comment type="pathway">
    <text evidence="9">Protein modification; lipoprotein biosynthesis (N-acyl transfer).</text>
</comment>
<feature type="transmembrane region" description="Helical" evidence="9">
    <location>
        <begin position="105"/>
        <end position="130"/>
    </location>
</feature>
<dbReference type="InterPro" id="IPR045378">
    <property type="entry name" value="LNT_N"/>
</dbReference>
<evidence type="ECO:0000256" key="4">
    <source>
        <dbReference type="ARBA" id="ARBA00022679"/>
    </source>
</evidence>
<evidence type="ECO:0000256" key="8">
    <source>
        <dbReference type="ARBA" id="ARBA00023315"/>
    </source>
</evidence>
<dbReference type="RefSeq" id="WP_078933491.1">
    <property type="nucleotide sequence ID" value="NZ_FUWG01000011.1"/>
</dbReference>
<dbReference type="UniPathway" id="UPA00666"/>
<dbReference type="InterPro" id="IPR004563">
    <property type="entry name" value="Apolipo_AcylTrfase"/>
</dbReference>
<feature type="transmembrane region" description="Helical" evidence="9">
    <location>
        <begin position="184"/>
        <end position="207"/>
    </location>
</feature>
<feature type="domain" description="CN hydrolase" evidence="10">
    <location>
        <begin position="222"/>
        <end position="482"/>
    </location>
</feature>
<dbReference type="OrthoDB" id="9811121at2"/>
<dbReference type="AlphaFoldDB" id="A0A1T4LGH4"/>
<protein>
    <recommendedName>
        <fullName evidence="9">Apolipoprotein N-acyltransferase</fullName>
        <shortName evidence="9">ALP N-acyltransferase</shortName>
        <ecNumber evidence="9">2.3.1.269</ecNumber>
    </recommendedName>
</protein>
<feature type="transmembrane region" description="Helical" evidence="9">
    <location>
        <begin position="12"/>
        <end position="40"/>
    </location>
</feature>
<dbReference type="EMBL" id="FUWG01000011">
    <property type="protein sequence ID" value="SJZ53697.1"/>
    <property type="molecule type" value="Genomic_DNA"/>
</dbReference>
<keyword evidence="4 9" id="KW-0808">Transferase</keyword>
<dbReference type="Proteomes" id="UP000190423">
    <property type="component" value="Unassembled WGS sequence"/>
</dbReference>
<dbReference type="PANTHER" id="PTHR38686:SF1">
    <property type="entry name" value="APOLIPOPROTEIN N-ACYLTRANSFERASE"/>
    <property type="match status" value="1"/>
</dbReference>
<dbReference type="SUPFAM" id="SSF56317">
    <property type="entry name" value="Carbon-nitrogen hydrolase"/>
    <property type="match status" value="1"/>
</dbReference>
<dbReference type="InterPro" id="IPR003010">
    <property type="entry name" value="C-N_Hydrolase"/>
</dbReference>
<keyword evidence="7 9" id="KW-0472">Membrane</keyword>
<evidence type="ECO:0000313" key="11">
    <source>
        <dbReference type="EMBL" id="SJZ53697.1"/>
    </source>
</evidence>
<organism evidence="11 12">
    <name type="scientific">Treponema porcinum</name>
    <dbReference type="NCBI Taxonomy" id="261392"/>
    <lineage>
        <taxon>Bacteria</taxon>
        <taxon>Pseudomonadati</taxon>
        <taxon>Spirochaetota</taxon>
        <taxon>Spirochaetia</taxon>
        <taxon>Spirochaetales</taxon>
        <taxon>Treponemataceae</taxon>
        <taxon>Treponema</taxon>
    </lineage>
</organism>
<dbReference type="GeneID" id="78316871"/>
<proteinExistence type="inferred from homology"/>
<dbReference type="GO" id="GO:0005886">
    <property type="term" value="C:plasma membrane"/>
    <property type="evidence" value="ECO:0007669"/>
    <property type="project" value="UniProtKB-SubCell"/>
</dbReference>
<dbReference type="Pfam" id="PF20154">
    <property type="entry name" value="LNT_N"/>
    <property type="match status" value="1"/>
</dbReference>
<dbReference type="EC" id="2.3.1.269" evidence="9"/>
<dbReference type="NCBIfam" id="TIGR00546">
    <property type="entry name" value="lnt"/>
    <property type="match status" value="1"/>
</dbReference>
<comment type="similarity">
    <text evidence="2 9">Belongs to the CN hydrolase family. Apolipoprotein N-acyltransferase subfamily.</text>
</comment>
<evidence type="ECO:0000313" key="12">
    <source>
        <dbReference type="Proteomes" id="UP000190423"/>
    </source>
</evidence>
<feature type="transmembrane region" description="Helical" evidence="9">
    <location>
        <begin position="47"/>
        <end position="68"/>
    </location>
</feature>
<evidence type="ECO:0000256" key="2">
    <source>
        <dbReference type="ARBA" id="ARBA00010065"/>
    </source>
</evidence>
<feature type="transmembrane region" description="Helical" evidence="9">
    <location>
        <begin position="74"/>
        <end position="93"/>
    </location>
</feature>
<keyword evidence="5 9" id="KW-0812">Transmembrane</keyword>
<keyword evidence="12" id="KW-1185">Reference proteome</keyword>
<dbReference type="GO" id="GO:0042158">
    <property type="term" value="P:lipoprotein biosynthetic process"/>
    <property type="evidence" value="ECO:0007669"/>
    <property type="project" value="UniProtKB-UniRule"/>
</dbReference>
<evidence type="ECO:0000256" key="1">
    <source>
        <dbReference type="ARBA" id="ARBA00004651"/>
    </source>
</evidence>
<evidence type="ECO:0000256" key="5">
    <source>
        <dbReference type="ARBA" id="ARBA00022692"/>
    </source>
</evidence>
<dbReference type="Pfam" id="PF00795">
    <property type="entry name" value="CN_hydrolase"/>
    <property type="match status" value="1"/>
</dbReference>
<reference evidence="11 12" key="1">
    <citation type="submission" date="2017-02" db="EMBL/GenBank/DDBJ databases">
        <authorList>
            <person name="Peterson S.W."/>
        </authorList>
    </citation>
    <scope>NUCLEOTIDE SEQUENCE [LARGE SCALE GENOMIC DNA]</scope>
    <source>
        <strain evidence="11 12">ATCC BAA-908</strain>
    </source>
</reference>
<keyword evidence="6 9" id="KW-1133">Transmembrane helix</keyword>
<feature type="transmembrane region" description="Helical" evidence="9">
    <location>
        <begin position="150"/>
        <end position="172"/>
    </location>
</feature>
<comment type="subcellular location">
    <subcellularLocation>
        <location evidence="1 9">Cell membrane</location>
        <topology evidence="1 9">Multi-pass membrane protein</topology>
    </subcellularLocation>
</comment>
<dbReference type="STRING" id="261392.SAMN02745149_01585"/>
<sequence length="492" mass="55704">MSLFLKRYKSVFFLLAASILFGISNSVTAWFCFVPVLFLVHSVRPKTVWLWGALYGCFSYLFYVTWLFTYSASALFGVCFVYAVYCALLFLVLKGAEQFCGKAAPFVQLAVLVLYEYFKTVGFLGFSYGINGYTQYKNIYFIQTADFSGVFGVTALLDFSSVVLYQMSRFFYDNRKNRFCLKAFFPVLTQFAVLFAGVIFSYVYGFYKVSAVDKAQAGFRRMPVAAIQHNTDPWKGGIDFYRKDVNSLILLSEQALADHPETELVVWPETAVVPSVMKHYYASEETERKKLVTELLEFIDGQNAAFLVGNFNVQDGNDYNSAFLFRPGENVLPPAPEVYSKVHLVPFSEYFPYEKTFPHIYRFLLDGDSHLWTPGTERSVFFLNGLAFASPICFEDSFGADCRIFVQNGARAFINMSNDAWAKSSRAQKQHLQNAVFRSVENHIPTVRSTASGVTCIIDSCGRITAECGEFCTGYAFGTIPVIDRPLQQKKK</sequence>